<keyword evidence="2" id="KW-0479">Metal-binding</keyword>
<proteinExistence type="predicted"/>
<keyword evidence="5" id="KW-0862">Zinc</keyword>
<comment type="caution">
    <text evidence="11">The sequence shown here is derived from an EMBL/GenBank/DDBJ whole genome shotgun (WGS) entry which is preliminary data.</text>
</comment>
<evidence type="ECO:0000256" key="8">
    <source>
        <dbReference type="ARBA" id="ARBA00023242"/>
    </source>
</evidence>
<evidence type="ECO:0000313" key="12">
    <source>
        <dbReference type="Proteomes" id="UP000734854"/>
    </source>
</evidence>
<dbReference type="PROSITE" id="PS50157">
    <property type="entry name" value="ZINC_FINGER_C2H2_2"/>
    <property type="match status" value="1"/>
</dbReference>
<dbReference type="GO" id="GO:0008270">
    <property type="term" value="F:zinc ion binding"/>
    <property type="evidence" value="ECO:0007669"/>
    <property type="project" value="UniProtKB-KW"/>
</dbReference>
<organism evidence="11 12">
    <name type="scientific">Zingiber officinale</name>
    <name type="common">Ginger</name>
    <name type="synonym">Amomum zingiber</name>
    <dbReference type="NCBI Taxonomy" id="94328"/>
    <lineage>
        <taxon>Eukaryota</taxon>
        <taxon>Viridiplantae</taxon>
        <taxon>Streptophyta</taxon>
        <taxon>Embryophyta</taxon>
        <taxon>Tracheophyta</taxon>
        <taxon>Spermatophyta</taxon>
        <taxon>Magnoliopsida</taxon>
        <taxon>Liliopsida</taxon>
        <taxon>Zingiberales</taxon>
        <taxon>Zingiberaceae</taxon>
        <taxon>Zingiber</taxon>
    </lineage>
</organism>
<dbReference type="AlphaFoldDB" id="A0A8J5GYX4"/>
<dbReference type="PANTHER" id="PTHR26374:SF471">
    <property type="entry name" value="OS03G0279700 PROTEIN"/>
    <property type="match status" value="1"/>
</dbReference>
<evidence type="ECO:0000256" key="3">
    <source>
        <dbReference type="ARBA" id="ARBA00022737"/>
    </source>
</evidence>
<protein>
    <recommendedName>
        <fullName evidence="10">C2H2-type domain-containing protein</fullName>
    </recommendedName>
</protein>
<keyword evidence="12" id="KW-1185">Reference proteome</keyword>
<accession>A0A8J5GYX4</accession>
<dbReference type="OrthoDB" id="9411774at2759"/>
<keyword evidence="4 9" id="KW-0863">Zinc-finger</keyword>
<dbReference type="InterPro" id="IPR013087">
    <property type="entry name" value="Znf_C2H2_type"/>
</dbReference>
<dbReference type="Proteomes" id="UP000734854">
    <property type="component" value="Unassembled WGS sequence"/>
</dbReference>
<evidence type="ECO:0000256" key="1">
    <source>
        <dbReference type="ARBA" id="ARBA00004123"/>
    </source>
</evidence>
<evidence type="ECO:0000256" key="2">
    <source>
        <dbReference type="ARBA" id="ARBA00022723"/>
    </source>
</evidence>
<dbReference type="PROSITE" id="PS00028">
    <property type="entry name" value="ZINC_FINGER_C2H2_1"/>
    <property type="match status" value="1"/>
</dbReference>
<dbReference type="GO" id="GO:0005634">
    <property type="term" value="C:nucleus"/>
    <property type="evidence" value="ECO:0007669"/>
    <property type="project" value="UniProtKB-SubCell"/>
</dbReference>
<evidence type="ECO:0000256" key="5">
    <source>
        <dbReference type="ARBA" id="ARBA00022833"/>
    </source>
</evidence>
<evidence type="ECO:0000256" key="6">
    <source>
        <dbReference type="ARBA" id="ARBA00023015"/>
    </source>
</evidence>
<evidence type="ECO:0000256" key="4">
    <source>
        <dbReference type="ARBA" id="ARBA00022771"/>
    </source>
</evidence>
<evidence type="ECO:0000259" key="10">
    <source>
        <dbReference type="PROSITE" id="PS50157"/>
    </source>
</evidence>
<evidence type="ECO:0000256" key="9">
    <source>
        <dbReference type="PROSITE-ProRule" id="PRU00042"/>
    </source>
</evidence>
<feature type="domain" description="C2H2-type" evidence="10">
    <location>
        <begin position="61"/>
        <end position="88"/>
    </location>
</feature>
<keyword evidence="7" id="KW-0804">Transcription</keyword>
<keyword evidence="8" id="KW-0539">Nucleus</keyword>
<comment type="subcellular location">
    <subcellularLocation>
        <location evidence="1">Nucleus</location>
    </subcellularLocation>
</comment>
<dbReference type="PANTHER" id="PTHR26374">
    <property type="entry name" value="ZINC FINGER PROTEIN ZAT5"/>
    <property type="match status" value="1"/>
</dbReference>
<reference evidence="11 12" key="1">
    <citation type="submission" date="2020-08" db="EMBL/GenBank/DDBJ databases">
        <title>Plant Genome Project.</title>
        <authorList>
            <person name="Zhang R.-G."/>
        </authorList>
    </citation>
    <scope>NUCLEOTIDE SEQUENCE [LARGE SCALE GENOMIC DNA]</scope>
    <source>
        <tissue evidence="11">Rhizome</tissue>
    </source>
</reference>
<evidence type="ECO:0000313" key="11">
    <source>
        <dbReference type="EMBL" id="KAG6515967.1"/>
    </source>
</evidence>
<keyword evidence="3" id="KW-0677">Repeat</keyword>
<evidence type="ECO:0000256" key="7">
    <source>
        <dbReference type="ARBA" id="ARBA00023163"/>
    </source>
</evidence>
<dbReference type="EMBL" id="JACMSC010000007">
    <property type="protein sequence ID" value="KAG6515967.1"/>
    <property type="molecule type" value="Genomic_DNA"/>
</dbReference>
<sequence length="171" mass="18095">MKRYRFGAGDHVESIDMAKVVMLLSQGGAAGVIAVDEGDFIAHYSTTTTSPSPSSGAARVFECKTCSRRFPSFQALGGHRASHKKARLAAGGGSAAHCREGGGVDSRPRVHECAVCGHEFAVGQALGGHDAGLVAQKKAGEEHRRSEMMLDLNLSPMENDLKLGMDKILLM</sequence>
<gene>
    <name evidence="11" type="ORF">ZIOFF_026413</name>
</gene>
<name>A0A8J5GYX4_ZINOF</name>
<dbReference type="Pfam" id="PF13912">
    <property type="entry name" value="zf-C2H2_6"/>
    <property type="match status" value="2"/>
</dbReference>
<keyword evidence="6" id="KW-0805">Transcription regulation</keyword>